<reference evidence="1 2" key="1">
    <citation type="journal article" date="2021" name="Int. J. Syst. Evol. Microbiol.">
        <title>Reticulibacter mediterranei gen. nov., sp. nov., within the new family Reticulibacteraceae fam. nov., and Ktedonospora formicarum gen. nov., sp. nov., Ktedonobacter robiniae sp. nov., Dictyobacter formicarum sp. nov. and Dictyobacter arantiisoli sp. nov., belonging to the class Ktedonobacteria.</title>
        <authorList>
            <person name="Yabe S."/>
            <person name="Zheng Y."/>
            <person name="Wang C.M."/>
            <person name="Sakai Y."/>
            <person name="Abe K."/>
            <person name="Yokota A."/>
            <person name="Donadio S."/>
            <person name="Cavaletti L."/>
            <person name="Monciardini P."/>
        </authorList>
    </citation>
    <scope>NUCLEOTIDE SEQUENCE [LARGE SCALE GENOMIC DNA]</scope>
    <source>
        <strain evidence="1 2">SOSP1-9</strain>
    </source>
</reference>
<dbReference type="Proteomes" id="UP000635565">
    <property type="component" value="Unassembled WGS sequence"/>
</dbReference>
<dbReference type="EMBL" id="BNJJ01000010">
    <property type="protein sequence ID" value="GHO85788.1"/>
    <property type="molecule type" value="Genomic_DNA"/>
</dbReference>
<proteinExistence type="predicted"/>
<keyword evidence="2" id="KW-1185">Reference proteome</keyword>
<gene>
    <name evidence="1" type="ORF">KSZ_37940</name>
</gene>
<organism evidence="1 2">
    <name type="scientific">Dictyobacter formicarum</name>
    <dbReference type="NCBI Taxonomy" id="2778368"/>
    <lineage>
        <taxon>Bacteria</taxon>
        <taxon>Bacillati</taxon>
        <taxon>Chloroflexota</taxon>
        <taxon>Ktedonobacteria</taxon>
        <taxon>Ktedonobacterales</taxon>
        <taxon>Dictyobacteraceae</taxon>
        <taxon>Dictyobacter</taxon>
    </lineage>
</organism>
<protein>
    <submittedName>
        <fullName evidence="1">Uncharacterized protein</fullName>
    </submittedName>
</protein>
<dbReference type="RefSeq" id="WP_201363430.1">
    <property type="nucleotide sequence ID" value="NZ_BNJJ01000010.1"/>
</dbReference>
<evidence type="ECO:0000313" key="1">
    <source>
        <dbReference type="EMBL" id="GHO85788.1"/>
    </source>
</evidence>
<sequence>MTNFMNADGSGLVGGLNPLGSGQALQVDGSGNLKTTPAGSAVLDGGVGQSFTPGVAYLFNNGAPGNNNFDRKRELQGKGIIFNNISAGASVGSTSVTFSSVVGLIAGAPILLVGGGYTEVVYAASNYVAGSNPVPLQSGIVYANHTGAFWDGYAPQGPLLNGLLATGIDPVANVIIDPNAGNYYLVRAASQDGCSGSNIPLSSPALFNGSSLDRAVGINGVPSVQNWVRQLILQGHAYSAHTGLQSSASGTNDYPLSLFNPAASGKNILVYSLRVAASSGAINARLKLTSSDPAYASQATVSNQKAGGAASAIAASCTYTTTSTAPVGPFALVDIGSGALELLQNEQCFYLPSGSSNGLTLTLETSAAGSYAITIKYVEY</sequence>
<comment type="caution">
    <text evidence="1">The sequence shown here is derived from an EMBL/GenBank/DDBJ whole genome shotgun (WGS) entry which is preliminary data.</text>
</comment>
<name>A0ABQ3VKB2_9CHLR</name>
<accession>A0ABQ3VKB2</accession>
<evidence type="ECO:0000313" key="2">
    <source>
        <dbReference type="Proteomes" id="UP000635565"/>
    </source>
</evidence>